<dbReference type="PANTHER" id="PTHR11501:SF16">
    <property type="entry name" value="MICROTUBULE-ASSOCIATED PROTEIN 4"/>
    <property type="match status" value="1"/>
</dbReference>
<reference evidence="9 10" key="1">
    <citation type="submission" date="2018-11" db="EMBL/GenBank/DDBJ databases">
        <title>Haplotype-resolved cattle genomes.</title>
        <authorList>
            <person name="Low W.Y."/>
            <person name="Tearle R."/>
            <person name="Bickhart D.M."/>
            <person name="Rosen B.D."/>
            <person name="Koren S."/>
            <person name="Rhie A."/>
            <person name="Hiendleder S."/>
            <person name="Phillippy A.M."/>
            <person name="Smith T.P.L."/>
            <person name="Williams J.L."/>
        </authorList>
    </citation>
    <scope>NUCLEOTIDE SEQUENCE [LARGE SCALE GENOMIC DNA]</scope>
</reference>
<dbReference type="GO" id="GO:0043005">
    <property type="term" value="C:neuron projection"/>
    <property type="evidence" value="ECO:0007669"/>
    <property type="project" value="TreeGrafter"/>
</dbReference>
<dbReference type="GeneTree" id="ENSGT00940000164123"/>
<gene>
    <name evidence="9" type="primary">MAP4</name>
</gene>
<feature type="region of interest" description="Disordered" evidence="8">
    <location>
        <begin position="533"/>
        <end position="860"/>
    </location>
</feature>
<reference evidence="9" key="2">
    <citation type="submission" date="2025-08" db="UniProtKB">
        <authorList>
            <consortium name="Ensembl"/>
        </authorList>
    </citation>
    <scope>IDENTIFICATION</scope>
</reference>
<dbReference type="Proteomes" id="UP000429181">
    <property type="component" value="Chromosome 22"/>
</dbReference>
<evidence type="ECO:0000256" key="3">
    <source>
        <dbReference type="ARBA" id="ARBA00022553"/>
    </source>
</evidence>
<dbReference type="GO" id="GO:0005874">
    <property type="term" value="C:microtubule"/>
    <property type="evidence" value="ECO:0007669"/>
    <property type="project" value="UniProtKB-KW"/>
</dbReference>
<feature type="compositionally biased region" description="Polar residues" evidence="8">
    <location>
        <begin position="498"/>
        <end position="518"/>
    </location>
</feature>
<dbReference type="PROSITE" id="PS00229">
    <property type="entry name" value="TAU_MAP_1"/>
    <property type="match status" value="2"/>
</dbReference>
<dbReference type="GO" id="GO:0031175">
    <property type="term" value="P:neuron projection development"/>
    <property type="evidence" value="ECO:0007669"/>
    <property type="project" value="TreeGrafter"/>
</dbReference>
<feature type="compositionally biased region" description="Low complexity" evidence="8">
    <location>
        <begin position="935"/>
        <end position="959"/>
    </location>
</feature>
<evidence type="ECO:0000256" key="8">
    <source>
        <dbReference type="SAM" id="MobiDB-lite"/>
    </source>
</evidence>
<feature type="region of interest" description="Disordered" evidence="8">
    <location>
        <begin position="904"/>
        <end position="983"/>
    </location>
</feature>
<dbReference type="PANTHER" id="PTHR11501">
    <property type="entry name" value="MICROTUBULE-ASSOCIATED PROTEIN"/>
    <property type="match status" value="1"/>
</dbReference>
<name>A0A4W2GF98_BOBOX</name>
<dbReference type="InterPro" id="IPR027324">
    <property type="entry name" value="MAP2/MAP4/Tau"/>
</dbReference>
<feature type="compositionally biased region" description="Polar residues" evidence="8">
    <location>
        <begin position="717"/>
        <end position="730"/>
    </location>
</feature>
<accession>A0A4W2GF98</accession>
<keyword evidence="3" id="KW-0597">Phosphoprotein</keyword>
<keyword evidence="2 7" id="KW-0963">Cytoplasm</keyword>
<evidence type="ECO:0000313" key="9">
    <source>
        <dbReference type="Ensembl" id="ENSBIXP00005016663.1"/>
    </source>
</evidence>
<dbReference type="GO" id="GO:0000226">
    <property type="term" value="P:microtubule cytoskeleton organization"/>
    <property type="evidence" value="ECO:0007669"/>
    <property type="project" value="TreeGrafter"/>
</dbReference>
<feature type="compositionally biased region" description="Basic and acidic residues" evidence="8">
    <location>
        <begin position="53"/>
        <end position="67"/>
    </location>
</feature>
<feature type="region of interest" description="Disordered" evidence="8">
    <location>
        <begin position="51"/>
        <end position="78"/>
    </location>
</feature>
<dbReference type="GO" id="GO:0008017">
    <property type="term" value="F:microtubule binding"/>
    <property type="evidence" value="ECO:0007669"/>
    <property type="project" value="InterPro"/>
</dbReference>
<evidence type="ECO:0000313" key="10">
    <source>
        <dbReference type="Proteomes" id="UP000429181"/>
    </source>
</evidence>
<dbReference type="AlphaFoldDB" id="A0A4W2GF98"/>
<feature type="compositionally biased region" description="Polar residues" evidence="8">
    <location>
        <begin position="606"/>
        <end position="637"/>
    </location>
</feature>
<feature type="region of interest" description="Disordered" evidence="8">
    <location>
        <begin position="498"/>
        <end position="520"/>
    </location>
</feature>
<proteinExistence type="predicted"/>
<dbReference type="Ensembl" id="ENSBIXT00005048326.1">
    <property type="protein sequence ID" value="ENSBIXP00005016663.1"/>
    <property type="gene ID" value="ENSBIXG00005006038.1"/>
</dbReference>
<organism evidence="9 10">
    <name type="scientific">Bos indicus x Bos taurus</name>
    <name type="common">Hybrid cattle</name>
    <dbReference type="NCBI Taxonomy" id="30522"/>
    <lineage>
        <taxon>Eukaryota</taxon>
        <taxon>Metazoa</taxon>
        <taxon>Chordata</taxon>
        <taxon>Craniata</taxon>
        <taxon>Vertebrata</taxon>
        <taxon>Euteleostomi</taxon>
        <taxon>Mammalia</taxon>
        <taxon>Eutheria</taxon>
        <taxon>Laurasiatheria</taxon>
        <taxon>Artiodactyla</taxon>
        <taxon>Ruminantia</taxon>
        <taxon>Pecora</taxon>
        <taxon>Bovidae</taxon>
        <taxon>Bovinae</taxon>
        <taxon>Bos</taxon>
    </lineage>
</organism>
<evidence type="ECO:0000256" key="4">
    <source>
        <dbReference type="ARBA" id="ARBA00022701"/>
    </source>
</evidence>
<keyword evidence="4 7" id="KW-0493">Microtubule</keyword>
<evidence type="ECO:0000256" key="1">
    <source>
        <dbReference type="ARBA" id="ARBA00004245"/>
    </source>
</evidence>
<keyword evidence="5" id="KW-0677">Repeat</keyword>
<feature type="compositionally biased region" description="Low complexity" evidence="8">
    <location>
        <begin position="690"/>
        <end position="705"/>
    </location>
</feature>
<evidence type="ECO:0000256" key="7">
    <source>
        <dbReference type="RuleBase" id="RU000686"/>
    </source>
</evidence>
<evidence type="ECO:0000256" key="6">
    <source>
        <dbReference type="ARBA" id="ARBA00023212"/>
    </source>
</evidence>
<feature type="compositionally biased region" description="Polar residues" evidence="8">
    <location>
        <begin position="556"/>
        <end position="568"/>
    </location>
</feature>
<dbReference type="InterPro" id="IPR001084">
    <property type="entry name" value="MAP_tubulin-bd_rpt"/>
</dbReference>
<feature type="compositionally biased region" description="Polar residues" evidence="8">
    <location>
        <begin position="974"/>
        <end position="983"/>
    </location>
</feature>
<feature type="compositionally biased region" description="Basic and acidic residues" evidence="8">
    <location>
        <begin position="741"/>
        <end position="750"/>
    </location>
</feature>
<feature type="compositionally biased region" description="Basic and acidic residues" evidence="8">
    <location>
        <begin position="671"/>
        <end position="688"/>
    </location>
</feature>
<dbReference type="Pfam" id="PF00418">
    <property type="entry name" value="Tubulin-binding"/>
    <property type="match status" value="3"/>
</dbReference>
<keyword evidence="6 7" id="KW-0206">Cytoskeleton</keyword>
<evidence type="ECO:0000256" key="5">
    <source>
        <dbReference type="ARBA" id="ARBA00022737"/>
    </source>
</evidence>
<feature type="compositionally biased region" description="Polar residues" evidence="8">
    <location>
        <begin position="68"/>
        <end position="78"/>
    </location>
</feature>
<feature type="compositionally biased region" description="Low complexity" evidence="8">
    <location>
        <begin position="764"/>
        <end position="779"/>
    </location>
</feature>
<protein>
    <recommendedName>
        <fullName evidence="7">Microtubule-associated protein</fullName>
    </recommendedName>
</protein>
<comment type="subcellular location">
    <subcellularLocation>
        <location evidence="1 7">Cytoplasm</location>
        <location evidence="1 7">Cytoskeleton</location>
    </subcellularLocation>
</comment>
<sequence length="983" mass="102822">MADLSLADALTEPSPEIEEEIKRDFIATLEAEAFDDVVGETVGKTDYIPLLDVDEKTGSSESKKKPCSDTSQVEGTPSSQAAVLANGDHGIERNDVTGFPSEFLEEKMAYQGYQNSQNWPENTNFCFEPEHMVNPIQTDPFKMHHDDGLEDSLFFPSGTTNTSVFVEQNDPLKDTYEPAEKVEMASGEERAEALEMMMKLQAADMAPSREAEMVLAKDVVPATETGVALAKDMESPTKPDEALVKDVESSIESDMALVKDVVLPVQTEETAVKDAILPTETDVSLDEDLALSTETEVSTAQDILLFKETESIPPVTMDLASAEGTVPPTDQEMTPVKVAASLSEIEAPLDEDIVSSTEIRSAKEIGLSSETEVALSREMGLPPETEAILDKDMAAPPETEVIVPVKDMAPSPGIETTLAKDVAPRQEIEVTLGKDTVSLPATEMALGRNVALPPETEVTLAKDVAQPPETEVNLANNAALAKFSEAEVVPVPVKDMETAQTQEATSEDSQLKSLQDEGQSAVPLMTSPEAVVAMGQKHSLPTDEDSVLEELEQKKPSSQTSELPSETSGVAKPEEGPPTGSVSGNDITAPPNKELPPSPEKKTKPLATTQPAKTSTSKAKTQPTSLPKQTAPTTLGGSNKKPMSLASGSVPAAPPKRPAAATSRPSTLPSKDTKPKPVAEAKIPEKRVSPSKPASAPAVKPGSKSTQAVPKAPATATLASPGSTSRNLSTPLPKRPTAIKTEGKPAEIKKIATKSAPADLSRPKSTTTSSVKKSTTVPGTAPPAGAPSRARPTATPPRPSGTPPVDKKPTAAKPTSSAPRLGRVAANASAPDLKNVRSKVGSTENIKHQPGGGRVQIQNKKVDISKVSSKCGSKANIKHKPGGGDVKIESQKLNFKEKAQAKVGSLDNVGHLPAGGAVKTEGGGSEAPPCPGPPAGEELAIPEAAPEAGAPASASGLSGHTTLAGGGDQREAQTLDSQIQETN</sequence>
<dbReference type="PROSITE" id="PS51491">
    <property type="entry name" value="TAU_MAP_2"/>
    <property type="match status" value="3"/>
</dbReference>
<evidence type="ECO:0000256" key="2">
    <source>
        <dbReference type="ARBA" id="ARBA00022490"/>
    </source>
</evidence>